<name>A0A816QEU8_9BILA</name>
<dbReference type="AlphaFoldDB" id="A0A816QEU8"/>
<reference evidence="2" key="1">
    <citation type="submission" date="2021-02" db="EMBL/GenBank/DDBJ databases">
        <authorList>
            <person name="Nowell W R."/>
        </authorList>
    </citation>
    <scope>NUCLEOTIDE SEQUENCE</scope>
</reference>
<gene>
    <name evidence="2" type="ORF">MBJ925_LOCUS14707</name>
    <name evidence="3" type="ORF">SMN809_LOCUS37039</name>
</gene>
<evidence type="ECO:0000256" key="1">
    <source>
        <dbReference type="SAM" id="Phobius"/>
    </source>
</evidence>
<keyword evidence="1" id="KW-1133">Transmembrane helix</keyword>
<evidence type="ECO:0000313" key="2">
    <source>
        <dbReference type="EMBL" id="CAF2059873.1"/>
    </source>
</evidence>
<dbReference type="EMBL" id="CAJNRE010006892">
    <property type="protein sequence ID" value="CAF2059873.1"/>
    <property type="molecule type" value="Genomic_DNA"/>
</dbReference>
<keyword evidence="1" id="KW-0812">Transmembrane</keyword>
<protein>
    <submittedName>
        <fullName evidence="2">Uncharacterized protein</fullName>
    </submittedName>
</protein>
<evidence type="ECO:0000313" key="3">
    <source>
        <dbReference type="EMBL" id="CAF4551117.1"/>
    </source>
</evidence>
<dbReference type="Proteomes" id="UP000676336">
    <property type="component" value="Unassembled WGS sequence"/>
</dbReference>
<evidence type="ECO:0000313" key="4">
    <source>
        <dbReference type="Proteomes" id="UP000663824"/>
    </source>
</evidence>
<dbReference type="EMBL" id="CAJOBI010092984">
    <property type="protein sequence ID" value="CAF4551117.1"/>
    <property type="molecule type" value="Genomic_DNA"/>
</dbReference>
<proteinExistence type="predicted"/>
<keyword evidence="1" id="KW-0472">Membrane</keyword>
<feature type="transmembrane region" description="Helical" evidence="1">
    <location>
        <begin position="226"/>
        <end position="251"/>
    </location>
</feature>
<accession>A0A816QEU8</accession>
<organism evidence="2 4">
    <name type="scientific">Rotaria magnacalcarata</name>
    <dbReference type="NCBI Taxonomy" id="392030"/>
    <lineage>
        <taxon>Eukaryota</taxon>
        <taxon>Metazoa</taxon>
        <taxon>Spiralia</taxon>
        <taxon>Gnathifera</taxon>
        <taxon>Rotifera</taxon>
        <taxon>Eurotatoria</taxon>
        <taxon>Bdelloidea</taxon>
        <taxon>Philodinida</taxon>
        <taxon>Philodinidae</taxon>
        <taxon>Rotaria</taxon>
    </lineage>
</organism>
<comment type="caution">
    <text evidence="2">The sequence shown here is derived from an EMBL/GenBank/DDBJ whole genome shotgun (WGS) entry which is preliminary data.</text>
</comment>
<sequence length="352" mass="39918">MCYYVHTAFAFNVLDGERLCTSKHLNSTLVKFTSHEWGNINTTRFLGRKFDDVLLESFYYQLEKRLIVESENKTNQKHWLRLLLGDSTDQNDCVLRYFIRSSGAFTILHRCNNGGHPVCQCDPIKNNISVAIPINQTQIHTSQIKNHSSEIDVQIESSAIEITSTIVSNSTDQLIISDETQISICNNCTNLIADEDLLNNESTIECKINISLLAMKKTQHVKYRSFTIIVTCLLAVFVVSIIGICLLVRYIRQTCGSYSMRIGNKDLSNPSIIPASREISNRHVVIYNRLRSRPPSATIDADIVHVFSNPNSHDDTIQLLPQSINHTIPHENLLTKDEQEPLYAKLPSVNEK</sequence>
<dbReference type="Proteomes" id="UP000663824">
    <property type="component" value="Unassembled WGS sequence"/>
</dbReference>